<dbReference type="SMART" id="SM00155">
    <property type="entry name" value="PLDc"/>
    <property type="match status" value="2"/>
</dbReference>
<dbReference type="Gene3D" id="3.30.870.10">
    <property type="entry name" value="Endonuclease Chain A"/>
    <property type="match status" value="2"/>
</dbReference>
<dbReference type="CDD" id="cd09113">
    <property type="entry name" value="PLDc_ymdC_like_2"/>
    <property type="match status" value="1"/>
</dbReference>
<evidence type="ECO:0000313" key="4">
    <source>
        <dbReference type="Proteomes" id="UP001501353"/>
    </source>
</evidence>
<dbReference type="PROSITE" id="PS51257">
    <property type="entry name" value="PROKAR_LIPOPROTEIN"/>
    <property type="match status" value="1"/>
</dbReference>
<keyword evidence="1" id="KW-0732">Signal</keyword>
<feature type="signal peptide" evidence="1">
    <location>
        <begin position="1"/>
        <end position="22"/>
    </location>
</feature>
<organism evidence="3 4">
    <name type="scientific">Actimicrobium antarcticum</name>
    <dbReference type="NCBI Taxonomy" id="1051899"/>
    <lineage>
        <taxon>Bacteria</taxon>
        <taxon>Pseudomonadati</taxon>
        <taxon>Pseudomonadota</taxon>
        <taxon>Betaproteobacteria</taxon>
        <taxon>Burkholderiales</taxon>
        <taxon>Oxalobacteraceae</taxon>
        <taxon>Actimicrobium</taxon>
    </lineage>
</organism>
<dbReference type="RefSeq" id="WP_344765485.1">
    <property type="nucleotide sequence ID" value="NZ_BAAAZE010000014.1"/>
</dbReference>
<dbReference type="SUPFAM" id="SSF56024">
    <property type="entry name" value="Phospholipase D/nuclease"/>
    <property type="match status" value="2"/>
</dbReference>
<accession>A0ABP7TZ66</accession>
<dbReference type="InterPro" id="IPR001736">
    <property type="entry name" value="PLipase_D/transphosphatidylase"/>
</dbReference>
<feature type="chain" id="PRO_5046380916" evidence="1">
    <location>
        <begin position="23"/>
        <end position="512"/>
    </location>
</feature>
<keyword evidence="4" id="KW-1185">Reference proteome</keyword>
<dbReference type="InterPro" id="IPR025202">
    <property type="entry name" value="PLD-like_dom"/>
</dbReference>
<dbReference type="PANTHER" id="PTHR21248:SF12">
    <property type="entry name" value="CARDIOLIPIN SYNTHASE C"/>
    <property type="match status" value="1"/>
</dbReference>
<feature type="domain" description="PLD phosphodiesterase" evidence="2">
    <location>
        <begin position="165"/>
        <end position="192"/>
    </location>
</feature>
<gene>
    <name evidence="3" type="ORF">GCM10022212_35860</name>
</gene>
<dbReference type="Pfam" id="PF13091">
    <property type="entry name" value="PLDc_2"/>
    <property type="match status" value="2"/>
</dbReference>
<dbReference type="PROSITE" id="PS50035">
    <property type="entry name" value="PLD"/>
    <property type="match status" value="2"/>
</dbReference>
<name>A0ABP7TZ66_9BURK</name>
<evidence type="ECO:0000313" key="3">
    <source>
        <dbReference type="EMBL" id="GAA4033504.1"/>
    </source>
</evidence>
<proteinExistence type="predicted"/>
<evidence type="ECO:0000256" key="1">
    <source>
        <dbReference type="SAM" id="SignalP"/>
    </source>
</evidence>
<dbReference type="PANTHER" id="PTHR21248">
    <property type="entry name" value="CARDIOLIPIN SYNTHASE"/>
    <property type="match status" value="1"/>
</dbReference>
<evidence type="ECO:0000259" key="2">
    <source>
        <dbReference type="PROSITE" id="PS50035"/>
    </source>
</evidence>
<comment type="caution">
    <text evidence="3">The sequence shown here is derived from an EMBL/GenBank/DDBJ whole genome shotgun (WGS) entry which is preliminary data.</text>
</comment>
<reference evidence="4" key="1">
    <citation type="journal article" date="2019" name="Int. J. Syst. Evol. Microbiol.">
        <title>The Global Catalogue of Microorganisms (GCM) 10K type strain sequencing project: providing services to taxonomists for standard genome sequencing and annotation.</title>
        <authorList>
            <consortium name="The Broad Institute Genomics Platform"/>
            <consortium name="The Broad Institute Genome Sequencing Center for Infectious Disease"/>
            <person name="Wu L."/>
            <person name="Ma J."/>
        </authorList>
    </citation>
    <scope>NUCLEOTIDE SEQUENCE [LARGE SCALE GENOMIC DNA]</scope>
    <source>
        <strain evidence="4">JCM 16673</strain>
    </source>
</reference>
<protein>
    <submittedName>
        <fullName evidence="3">Phospholipase D family protein</fullName>
    </submittedName>
</protein>
<dbReference type="EMBL" id="BAAAZE010000014">
    <property type="protein sequence ID" value="GAA4033504.1"/>
    <property type="molecule type" value="Genomic_DNA"/>
</dbReference>
<feature type="domain" description="PLD phosphodiesterase" evidence="2">
    <location>
        <begin position="402"/>
        <end position="429"/>
    </location>
</feature>
<sequence length="512" mass="55848">MKPSFFATLALLLVLSGCVALPANDHRVASVAFDKPQDTLLGQVVQASLPPNALSGFRLLPTGGYAFDTRVALARRAQRSLDLQYYLFHDDEAGRALGHEVLAAALRGVRVRILLDDIATEGRDEMLARLSAHPNLEVRVFNPFAGGRNRLFTRALASIGDFGRVNHRMHNKLFVADNAMAITGGRNIGNEYFMQGMANNFIDLDVFAAGAIVPQLSVVFDQFWNSDYAYPISAFARFRLSDDEQSPQTEKAHSLVATEVPDPLGYGPLADEIDRGKLALAWASATVVADSPDKVAGLTEQSSNDTVTSNVVRLMQSAQSEVTVISPYFVPGKVGIAAMQRLADRHIRMVVLTNSLAANDAPLVHVGYAKYRRQMLALGVHLYELSPVRARQRGHLDLFGSSHASLHAKVVMVDRRRLFIGSLNLDARSARTNTEMGLVIDSPALAGELVTLMQADHDESSYRLRLSAKTGDLEWVAVDDGVEVIYTSEPDVGALFAFGLWLIAPLAPEDLL</sequence>
<dbReference type="CDD" id="cd09111">
    <property type="entry name" value="PLDc_ymdC_like_1"/>
    <property type="match status" value="1"/>
</dbReference>
<dbReference type="Proteomes" id="UP001501353">
    <property type="component" value="Unassembled WGS sequence"/>
</dbReference>